<dbReference type="NCBIfam" id="TIGR00004">
    <property type="entry name" value="Rid family detoxifying hydrolase"/>
    <property type="match status" value="1"/>
</dbReference>
<dbReference type="EMBL" id="OJIN01000101">
    <property type="protein sequence ID" value="SPD73442.1"/>
    <property type="molecule type" value="Genomic_DNA"/>
</dbReference>
<evidence type="ECO:0000313" key="2">
    <source>
        <dbReference type="EMBL" id="SPD73442.1"/>
    </source>
</evidence>
<dbReference type="CDD" id="cd00448">
    <property type="entry name" value="YjgF_YER057c_UK114_family"/>
    <property type="match status" value="1"/>
</dbReference>
<reference evidence="2" key="1">
    <citation type="submission" date="2018-01" db="EMBL/GenBank/DDBJ databases">
        <authorList>
            <person name="Regsiter A."/>
            <person name="William W."/>
        </authorList>
    </citation>
    <scope>NUCLEOTIDE SEQUENCE</scope>
    <source>
        <strain evidence="2">TRIP AH-1</strain>
    </source>
</reference>
<dbReference type="InterPro" id="IPR019897">
    <property type="entry name" value="RidA_CS"/>
</dbReference>
<dbReference type="InterPro" id="IPR006175">
    <property type="entry name" value="YjgF/YER057c/UK114"/>
</dbReference>
<dbReference type="PANTHER" id="PTHR11803:SF58">
    <property type="entry name" value="PROTEIN HMF1-RELATED"/>
    <property type="match status" value="1"/>
</dbReference>
<dbReference type="SUPFAM" id="SSF55298">
    <property type="entry name" value="YjgF-like"/>
    <property type="match status" value="1"/>
</dbReference>
<keyword evidence="2" id="KW-0378">Hydrolase</keyword>
<protein>
    <submittedName>
        <fullName evidence="2">Enamine/imine deaminase</fullName>
        <ecNumber evidence="2">3.5.4.-</ecNumber>
    </submittedName>
</protein>
<dbReference type="InterPro" id="IPR035959">
    <property type="entry name" value="RutC-like_sf"/>
</dbReference>
<dbReference type="InterPro" id="IPR006056">
    <property type="entry name" value="RidA"/>
</dbReference>
<organism evidence="2">
    <name type="scientific">uncultured Desulfobacterium sp</name>
    <dbReference type="NCBI Taxonomy" id="201089"/>
    <lineage>
        <taxon>Bacteria</taxon>
        <taxon>Pseudomonadati</taxon>
        <taxon>Thermodesulfobacteriota</taxon>
        <taxon>Desulfobacteria</taxon>
        <taxon>Desulfobacterales</taxon>
        <taxon>Desulfobacteriaceae</taxon>
        <taxon>Desulfobacterium</taxon>
        <taxon>environmental samples</taxon>
    </lineage>
</organism>
<dbReference type="EC" id="3.5.4.-" evidence="2"/>
<dbReference type="Pfam" id="PF01042">
    <property type="entry name" value="Ribonuc_L-PSP"/>
    <property type="match status" value="1"/>
</dbReference>
<sequence length="128" mass="13774">MDTITSENAPAAVGPYSQAIRAGDFLFCSGQIGLDPHTKMLAGKDIRAQTVQVFKNIRAVLNAAGLDLKDTVKTTVFLKSMDDFPIVNDIYGREMGGHRPARSTVEVARLPLNALIEIECIAASNIQG</sequence>
<dbReference type="GO" id="GO:0019239">
    <property type="term" value="F:deaminase activity"/>
    <property type="evidence" value="ECO:0007669"/>
    <property type="project" value="TreeGrafter"/>
</dbReference>
<dbReference type="GO" id="GO:0005829">
    <property type="term" value="C:cytosol"/>
    <property type="evidence" value="ECO:0007669"/>
    <property type="project" value="TreeGrafter"/>
</dbReference>
<comment type="similarity">
    <text evidence="1">Belongs to the RutC family.</text>
</comment>
<dbReference type="PANTHER" id="PTHR11803">
    <property type="entry name" value="2-IMINOBUTANOATE/2-IMINOPROPANOATE DEAMINASE RIDA"/>
    <property type="match status" value="1"/>
</dbReference>
<accession>A0A445MVN0</accession>
<dbReference type="Gene3D" id="3.30.1330.40">
    <property type="entry name" value="RutC-like"/>
    <property type="match status" value="1"/>
</dbReference>
<dbReference type="PROSITE" id="PS01094">
    <property type="entry name" value="UPF0076"/>
    <property type="match status" value="1"/>
</dbReference>
<dbReference type="AlphaFoldDB" id="A0A445MVN0"/>
<gene>
    <name evidence="2" type="primary">yjgF</name>
    <name evidence="2" type="ORF">PITCH_A190018</name>
</gene>
<proteinExistence type="inferred from homology"/>
<evidence type="ECO:0000256" key="1">
    <source>
        <dbReference type="ARBA" id="ARBA00010552"/>
    </source>
</evidence>
<dbReference type="FunFam" id="3.30.1330.40:FF:000001">
    <property type="entry name" value="L-PSP family endoribonuclease"/>
    <property type="match status" value="1"/>
</dbReference>
<name>A0A445MVN0_9BACT</name>